<organism evidence="2 3">
    <name type="scientific">Trypanosoma theileri</name>
    <dbReference type="NCBI Taxonomy" id="67003"/>
    <lineage>
        <taxon>Eukaryota</taxon>
        <taxon>Discoba</taxon>
        <taxon>Euglenozoa</taxon>
        <taxon>Kinetoplastea</taxon>
        <taxon>Metakinetoplastina</taxon>
        <taxon>Trypanosomatida</taxon>
        <taxon>Trypanosomatidae</taxon>
        <taxon>Trypanosoma</taxon>
    </lineage>
</organism>
<dbReference type="SUPFAM" id="SSF51197">
    <property type="entry name" value="Clavaminate synthase-like"/>
    <property type="match status" value="1"/>
</dbReference>
<evidence type="ECO:0000313" key="2">
    <source>
        <dbReference type="EMBL" id="ORC91705.1"/>
    </source>
</evidence>
<evidence type="ECO:0000259" key="1">
    <source>
        <dbReference type="PROSITE" id="PS51184"/>
    </source>
</evidence>
<dbReference type="VEuPathDB" id="TriTrypDB:TM35_000053010"/>
<feature type="domain" description="JmjC" evidence="1">
    <location>
        <begin position="144"/>
        <end position="348"/>
    </location>
</feature>
<dbReference type="InterPro" id="IPR050910">
    <property type="entry name" value="JMJD6_ArgDemeth/LysHydrox"/>
</dbReference>
<dbReference type="PROSITE" id="PS51184">
    <property type="entry name" value="JMJC"/>
    <property type="match status" value="1"/>
</dbReference>
<dbReference type="Proteomes" id="UP000192257">
    <property type="component" value="Unassembled WGS sequence"/>
</dbReference>
<sequence>MLELDGRTLTFEQFRECCLKRNFPAIIRQAVRNCEEDESKEKMFFSSLEEMKKRLVPEGLIKTFGPDHLVPTVETITDVSLEDNSSDLCMEFGQKTLNEVMECWRNKEKILYLKDWHMQSDVESLSNQKKSNEVFGNFENSEVQGIVHADGLYRVPDYLGDDWMDEFCRRSTFDEANYSFFGDEKSDYRFAYIGPPNTWTPLHFDVFGTYSWSLNVSGEKLWFFPSPEGNEHLLESGLYGLALAPDIRITTGAEIWTVHQYPGDLVFVPSGYLHQVHNINGPRFPLHGRKSIQTENVMNGTEPSALNNNNNDNNDDDDDSVPLIISINHNWCNEWCIEKMVDAFCRDANRIQYLLTEEDRLALFGDDIVAWHKHVERMLICGTNWNFASIRSFLKYRLNHLKNDHSLVNGGEISVQHLLEKCLDKIDALELRVIHRKTS</sequence>
<keyword evidence="3" id="KW-1185">Reference proteome</keyword>
<gene>
    <name evidence="2" type="ORF">TM35_000053010</name>
</gene>
<evidence type="ECO:0000313" key="3">
    <source>
        <dbReference type="Proteomes" id="UP000192257"/>
    </source>
</evidence>
<accession>A0A1X0P4A9</accession>
<dbReference type="EMBL" id="NBCO01000005">
    <property type="protein sequence ID" value="ORC91705.1"/>
    <property type="molecule type" value="Genomic_DNA"/>
</dbReference>
<name>A0A1X0P4A9_9TRYP</name>
<reference evidence="2 3" key="1">
    <citation type="submission" date="2017-03" db="EMBL/GenBank/DDBJ databases">
        <title>An alternative strategy for trypanosome survival in the mammalian bloodstream revealed through genome and transcriptome analysis of the ubiquitous bovine parasite Trypanosoma (Megatrypanum) theileri.</title>
        <authorList>
            <person name="Kelly S."/>
            <person name="Ivens A."/>
            <person name="Mott A."/>
            <person name="O'Neill E."/>
            <person name="Emms D."/>
            <person name="Macleod O."/>
            <person name="Voorheis P."/>
            <person name="Matthews J."/>
            <person name="Matthews K."/>
            <person name="Carrington M."/>
        </authorList>
    </citation>
    <scope>NUCLEOTIDE SEQUENCE [LARGE SCALE GENOMIC DNA]</scope>
    <source>
        <strain evidence="2">Edinburgh</strain>
    </source>
</reference>
<dbReference type="Pfam" id="PF02373">
    <property type="entry name" value="JmjC"/>
    <property type="match status" value="1"/>
</dbReference>
<dbReference type="Gene3D" id="2.60.120.650">
    <property type="entry name" value="Cupin"/>
    <property type="match status" value="1"/>
</dbReference>
<comment type="caution">
    <text evidence="2">The sequence shown here is derived from an EMBL/GenBank/DDBJ whole genome shotgun (WGS) entry which is preliminary data.</text>
</comment>
<dbReference type="RefSeq" id="XP_028885771.1">
    <property type="nucleotide sequence ID" value="XM_029022956.1"/>
</dbReference>
<dbReference type="OrthoDB" id="203487at2759"/>
<proteinExistence type="predicted"/>
<dbReference type="SMART" id="SM00558">
    <property type="entry name" value="JmjC"/>
    <property type="match status" value="1"/>
</dbReference>
<dbReference type="GO" id="GO:0045905">
    <property type="term" value="P:positive regulation of translational termination"/>
    <property type="evidence" value="ECO:0007669"/>
    <property type="project" value="TreeGrafter"/>
</dbReference>
<dbReference type="PANTHER" id="PTHR12480">
    <property type="entry name" value="ARGININE DEMETHYLASE AND LYSYL-HYDROXYLASE JMJD"/>
    <property type="match status" value="1"/>
</dbReference>
<dbReference type="PANTHER" id="PTHR12480:SF6">
    <property type="entry name" value="2-OXOGLUTARATE AND IRON-DEPENDENT OXYGENASE JMJD4"/>
    <property type="match status" value="1"/>
</dbReference>
<dbReference type="GO" id="GO:0016706">
    <property type="term" value="F:2-oxoglutarate-dependent dioxygenase activity"/>
    <property type="evidence" value="ECO:0007669"/>
    <property type="project" value="TreeGrafter"/>
</dbReference>
<dbReference type="GO" id="GO:0005737">
    <property type="term" value="C:cytoplasm"/>
    <property type="evidence" value="ECO:0007669"/>
    <property type="project" value="TreeGrafter"/>
</dbReference>
<dbReference type="AlphaFoldDB" id="A0A1X0P4A9"/>
<dbReference type="STRING" id="67003.A0A1X0P4A9"/>
<dbReference type="GO" id="GO:0043565">
    <property type="term" value="F:sequence-specific DNA binding"/>
    <property type="evidence" value="ECO:0007669"/>
    <property type="project" value="TreeGrafter"/>
</dbReference>
<dbReference type="InterPro" id="IPR003347">
    <property type="entry name" value="JmjC_dom"/>
</dbReference>
<dbReference type="GO" id="GO:0005634">
    <property type="term" value="C:nucleus"/>
    <property type="evidence" value="ECO:0007669"/>
    <property type="project" value="TreeGrafter"/>
</dbReference>
<dbReference type="GeneID" id="39982736"/>
<protein>
    <recommendedName>
        <fullName evidence="1">JmjC domain-containing protein</fullName>
    </recommendedName>
</protein>